<dbReference type="InterPro" id="IPR020615">
    <property type="entry name" value="Thiolase_acyl_enz_int_AS"/>
</dbReference>
<evidence type="ECO:0000256" key="3">
    <source>
        <dbReference type="ARBA" id="ARBA00022553"/>
    </source>
</evidence>
<dbReference type="InterPro" id="IPR014043">
    <property type="entry name" value="Acyl_transferase_dom"/>
</dbReference>
<dbReference type="PROSITE" id="PS00098">
    <property type="entry name" value="THIOLASE_1"/>
    <property type="match status" value="1"/>
</dbReference>
<dbReference type="Pfam" id="PF02801">
    <property type="entry name" value="Ketoacyl-synt_C"/>
    <property type="match status" value="1"/>
</dbReference>
<dbReference type="CDD" id="cd00833">
    <property type="entry name" value="PKS"/>
    <property type="match status" value="1"/>
</dbReference>
<dbReference type="InterPro" id="IPR001242">
    <property type="entry name" value="Condensation_dom"/>
</dbReference>
<dbReference type="PANTHER" id="PTHR43775:SF37">
    <property type="entry name" value="SI:DKEY-61P9.11"/>
    <property type="match status" value="1"/>
</dbReference>
<evidence type="ECO:0000256" key="7">
    <source>
        <dbReference type="SAM" id="MobiDB-lite"/>
    </source>
</evidence>
<dbReference type="InterPro" id="IPR020845">
    <property type="entry name" value="AMP-binding_CS"/>
</dbReference>
<dbReference type="SUPFAM" id="SSF56801">
    <property type="entry name" value="Acetyl-CoA synthetase-like"/>
    <property type="match status" value="1"/>
</dbReference>
<dbReference type="InterPro" id="IPR032821">
    <property type="entry name" value="PKS_assoc"/>
</dbReference>
<dbReference type="InterPro" id="IPR057326">
    <property type="entry name" value="KR_dom"/>
</dbReference>
<keyword evidence="2" id="KW-0596">Phosphopantetheine</keyword>
<dbReference type="Gene3D" id="3.30.70.3290">
    <property type="match status" value="1"/>
</dbReference>
<dbReference type="PROSITE" id="PS52004">
    <property type="entry name" value="KS3_2"/>
    <property type="match status" value="1"/>
</dbReference>
<dbReference type="GO" id="GO:0005737">
    <property type="term" value="C:cytoplasm"/>
    <property type="evidence" value="ECO:0007669"/>
    <property type="project" value="TreeGrafter"/>
</dbReference>
<dbReference type="Proteomes" id="UP000515307">
    <property type="component" value="Chromosome"/>
</dbReference>
<dbReference type="InterPro" id="IPR016036">
    <property type="entry name" value="Malonyl_transacylase_ACP-bd"/>
</dbReference>
<dbReference type="GO" id="GO:0005886">
    <property type="term" value="C:plasma membrane"/>
    <property type="evidence" value="ECO:0007669"/>
    <property type="project" value="TreeGrafter"/>
</dbReference>
<feature type="region of interest" description="Disordered" evidence="7">
    <location>
        <begin position="445"/>
        <end position="467"/>
    </location>
</feature>
<dbReference type="GO" id="GO:0004315">
    <property type="term" value="F:3-oxoacyl-[acyl-carrier-protein] synthase activity"/>
    <property type="evidence" value="ECO:0007669"/>
    <property type="project" value="InterPro"/>
</dbReference>
<dbReference type="InterPro" id="IPR001227">
    <property type="entry name" value="Ac_transferase_dom_sf"/>
</dbReference>
<dbReference type="InterPro" id="IPR014031">
    <property type="entry name" value="Ketoacyl_synth_C"/>
</dbReference>
<dbReference type="Pfam" id="PF00109">
    <property type="entry name" value="ketoacyl-synt"/>
    <property type="match status" value="1"/>
</dbReference>
<evidence type="ECO:0000256" key="6">
    <source>
        <dbReference type="ARBA" id="ARBA00023315"/>
    </source>
</evidence>
<dbReference type="GO" id="GO:0031177">
    <property type="term" value="F:phosphopantetheine binding"/>
    <property type="evidence" value="ECO:0007669"/>
    <property type="project" value="InterPro"/>
</dbReference>
<accession>A0A7G7BPQ5</accession>
<dbReference type="Gene3D" id="3.40.366.10">
    <property type="entry name" value="Malonyl-Coenzyme A Acyl Carrier Protein, domain 2"/>
    <property type="match status" value="1"/>
</dbReference>
<dbReference type="SMART" id="SM00823">
    <property type="entry name" value="PKS_PP"/>
    <property type="match status" value="2"/>
</dbReference>
<dbReference type="SMART" id="SM00827">
    <property type="entry name" value="PKS_AT"/>
    <property type="match status" value="1"/>
</dbReference>
<dbReference type="InterPro" id="IPR016035">
    <property type="entry name" value="Acyl_Trfase/lysoPLipase"/>
</dbReference>
<dbReference type="Pfam" id="PF00550">
    <property type="entry name" value="PP-binding"/>
    <property type="match status" value="2"/>
</dbReference>
<evidence type="ECO:0000256" key="2">
    <source>
        <dbReference type="ARBA" id="ARBA00022450"/>
    </source>
</evidence>
<dbReference type="SUPFAM" id="SSF52777">
    <property type="entry name" value="CoA-dependent acyltransferases"/>
    <property type="match status" value="2"/>
</dbReference>
<feature type="domain" description="Ketosynthase family 3 (KS3)" evidence="9">
    <location>
        <begin position="624"/>
        <end position="1040"/>
    </location>
</feature>
<dbReference type="SUPFAM" id="SSF47336">
    <property type="entry name" value="ACP-like"/>
    <property type="match status" value="2"/>
</dbReference>
<keyword evidence="5" id="KW-0045">Antibiotic biosynthesis</keyword>
<dbReference type="PROSITE" id="PS00455">
    <property type="entry name" value="AMP_BINDING"/>
    <property type="match status" value="1"/>
</dbReference>
<keyword evidence="4" id="KW-0808">Transferase</keyword>
<dbReference type="SMART" id="SM00825">
    <property type="entry name" value="PKS_KS"/>
    <property type="match status" value="1"/>
</dbReference>
<dbReference type="InterPro" id="IPR045851">
    <property type="entry name" value="AMP-bd_C_sf"/>
</dbReference>
<dbReference type="Gene3D" id="3.40.47.10">
    <property type="match status" value="1"/>
</dbReference>
<dbReference type="PROSITE" id="PS00012">
    <property type="entry name" value="PHOSPHOPANTETHEINE"/>
    <property type="match status" value="2"/>
</dbReference>
<dbReference type="InterPro" id="IPR000873">
    <property type="entry name" value="AMP-dep_synth/lig_dom"/>
</dbReference>
<protein>
    <submittedName>
        <fullName evidence="10">SDR family NAD(P)-dependent oxidoreductase</fullName>
    </submittedName>
</protein>
<dbReference type="Gene3D" id="3.30.300.30">
    <property type="match status" value="1"/>
</dbReference>
<dbReference type="EMBL" id="CP045702">
    <property type="protein sequence ID" value="QNE77320.1"/>
    <property type="molecule type" value="Genomic_DNA"/>
</dbReference>
<dbReference type="GO" id="GO:0071770">
    <property type="term" value="P:DIM/DIP cell wall layer assembly"/>
    <property type="evidence" value="ECO:0007669"/>
    <property type="project" value="TreeGrafter"/>
</dbReference>
<evidence type="ECO:0000259" key="8">
    <source>
        <dbReference type="PROSITE" id="PS50075"/>
    </source>
</evidence>
<dbReference type="SUPFAM" id="SSF51735">
    <property type="entry name" value="NAD(P)-binding Rossmann-fold domains"/>
    <property type="match status" value="2"/>
</dbReference>
<dbReference type="Gene3D" id="1.10.1200.10">
    <property type="entry name" value="ACP-like"/>
    <property type="match status" value="2"/>
</dbReference>
<evidence type="ECO:0000313" key="10">
    <source>
        <dbReference type="EMBL" id="QNE77320.1"/>
    </source>
</evidence>
<dbReference type="PROSITE" id="PS00606">
    <property type="entry name" value="KS3_1"/>
    <property type="match status" value="1"/>
</dbReference>
<dbReference type="InterPro" id="IPR013968">
    <property type="entry name" value="PKS_KR"/>
</dbReference>
<reference evidence="11" key="1">
    <citation type="submission" date="2019-10" db="EMBL/GenBank/DDBJ databases">
        <title>Antimicrobial potential of Antarctic Bacteria.</title>
        <authorList>
            <person name="Benaud N."/>
            <person name="Edwards R.J."/>
            <person name="Ferrari B.C."/>
        </authorList>
    </citation>
    <scope>NUCLEOTIDE SEQUENCE [LARGE SCALE GENOMIC DNA]</scope>
    <source>
        <strain evidence="11">NBSH44</strain>
    </source>
</reference>
<dbReference type="Pfam" id="PF08659">
    <property type="entry name" value="KR"/>
    <property type="match status" value="1"/>
</dbReference>
<dbReference type="InterPro" id="IPR023213">
    <property type="entry name" value="CAT-like_dom_sf"/>
</dbReference>
<dbReference type="Pfam" id="PF00501">
    <property type="entry name" value="AMP-binding"/>
    <property type="match status" value="1"/>
</dbReference>
<dbReference type="Pfam" id="PF00698">
    <property type="entry name" value="Acyl_transf_1"/>
    <property type="match status" value="1"/>
</dbReference>
<dbReference type="Pfam" id="PF00668">
    <property type="entry name" value="Condensation"/>
    <property type="match status" value="1"/>
</dbReference>
<dbReference type="InterPro" id="IPR020806">
    <property type="entry name" value="PKS_PP-bd"/>
</dbReference>
<dbReference type="InterPro" id="IPR020841">
    <property type="entry name" value="PKS_Beta-ketoAc_synthase_dom"/>
</dbReference>
<evidence type="ECO:0000256" key="1">
    <source>
        <dbReference type="ARBA" id="ARBA00001957"/>
    </source>
</evidence>
<name>A0A7G7BPQ5_9ACTN</name>
<feature type="region of interest" description="Disordered" evidence="7">
    <location>
        <begin position="2259"/>
        <end position="2278"/>
    </location>
</feature>
<dbReference type="PROSITE" id="PS50075">
    <property type="entry name" value="CARRIER"/>
    <property type="match status" value="2"/>
</dbReference>
<dbReference type="Gene3D" id="3.30.559.10">
    <property type="entry name" value="Chloramphenicol acetyltransferase-like domain"/>
    <property type="match status" value="1"/>
</dbReference>
<dbReference type="GO" id="GO:0004312">
    <property type="term" value="F:fatty acid synthase activity"/>
    <property type="evidence" value="ECO:0007669"/>
    <property type="project" value="TreeGrafter"/>
</dbReference>
<dbReference type="InterPro" id="IPR014030">
    <property type="entry name" value="Ketoacyl_synth_N"/>
</dbReference>
<dbReference type="Pfam" id="PF16197">
    <property type="entry name" value="KAsynt_C_assoc"/>
    <property type="match status" value="1"/>
</dbReference>
<keyword evidence="6" id="KW-0012">Acyltransferase</keyword>
<dbReference type="InterPro" id="IPR036736">
    <property type="entry name" value="ACP-like_sf"/>
</dbReference>
<evidence type="ECO:0000313" key="11">
    <source>
        <dbReference type="Proteomes" id="UP000515307"/>
    </source>
</evidence>
<dbReference type="InterPro" id="IPR018201">
    <property type="entry name" value="Ketoacyl_synth_AS"/>
</dbReference>
<dbReference type="Gene3D" id="3.40.50.720">
    <property type="entry name" value="NAD(P)-binding Rossmann-like Domain"/>
    <property type="match status" value="1"/>
</dbReference>
<evidence type="ECO:0000259" key="9">
    <source>
        <dbReference type="PROSITE" id="PS52004"/>
    </source>
</evidence>
<dbReference type="SMART" id="SM00822">
    <property type="entry name" value="PKS_KR"/>
    <property type="match status" value="1"/>
</dbReference>
<evidence type="ECO:0000256" key="5">
    <source>
        <dbReference type="ARBA" id="ARBA00023194"/>
    </source>
</evidence>
<keyword evidence="3" id="KW-0597">Phosphoprotein</keyword>
<dbReference type="InterPro" id="IPR036291">
    <property type="entry name" value="NAD(P)-bd_dom_sf"/>
</dbReference>
<dbReference type="InterPro" id="IPR042099">
    <property type="entry name" value="ANL_N_sf"/>
</dbReference>
<dbReference type="SUPFAM" id="SSF52151">
    <property type="entry name" value="FabD/lysophospholipase-like"/>
    <property type="match status" value="1"/>
</dbReference>
<dbReference type="Gene3D" id="3.40.50.12780">
    <property type="entry name" value="N-terminal domain of ligase-like"/>
    <property type="match status" value="1"/>
</dbReference>
<evidence type="ECO:0000256" key="4">
    <source>
        <dbReference type="ARBA" id="ARBA00022679"/>
    </source>
</evidence>
<feature type="domain" description="Carrier" evidence="8">
    <location>
        <begin position="529"/>
        <end position="604"/>
    </location>
</feature>
<feature type="domain" description="Carrier" evidence="8">
    <location>
        <begin position="1966"/>
        <end position="2042"/>
    </location>
</feature>
<dbReference type="SUPFAM" id="SSF53901">
    <property type="entry name" value="Thiolase-like"/>
    <property type="match status" value="1"/>
</dbReference>
<dbReference type="InterPro" id="IPR050091">
    <property type="entry name" value="PKS_NRPS_Biosynth_Enz"/>
</dbReference>
<dbReference type="CDD" id="cd08955">
    <property type="entry name" value="KR_2_FAS_SDR_x"/>
    <property type="match status" value="1"/>
</dbReference>
<dbReference type="PANTHER" id="PTHR43775">
    <property type="entry name" value="FATTY ACID SYNTHASE"/>
    <property type="match status" value="1"/>
</dbReference>
<dbReference type="KEGG" id="sfiy:F0344_24405"/>
<dbReference type="InterPro" id="IPR009081">
    <property type="entry name" value="PP-bd_ACP"/>
</dbReference>
<dbReference type="GO" id="GO:0017000">
    <property type="term" value="P:antibiotic biosynthetic process"/>
    <property type="evidence" value="ECO:0007669"/>
    <property type="project" value="UniProtKB-KW"/>
</dbReference>
<keyword evidence="11" id="KW-1185">Reference proteome</keyword>
<dbReference type="InterPro" id="IPR016039">
    <property type="entry name" value="Thiolase-like"/>
</dbReference>
<proteinExistence type="predicted"/>
<gene>
    <name evidence="10" type="ORF">F0344_24405</name>
</gene>
<dbReference type="Gene3D" id="3.30.559.30">
    <property type="entry name" value="Nonribosomal peptide synthetase, condensation domain"/>
    <property type="match status" value="1"/>
</dbReference>
<sequence>MTMSFVDLIVETIERCPDVVAVRDSKRALTFRQLGGLSAALAVSIQDTAGSYEPVVIDVPRSVGMVVASLAVLRSGRGCVPVDRTQPTRRTETILANTGARYVIREAEPADGSALHFDVTPLPAAGHRSNDRADELAYVLHTTGSTGEPKGVAMGRGPLSGLVDWHVRTEGSSTAPHTAQFAAATFDVAWQEIFTSLALGGTLHIVPDDVRRDPARLLDHFADVGITRVFLPTAILQAVANRGRSRPRLTALQHVFVAGSQLRITPEIRAWFAHLGSARLHNHYGPAETHVVTSHTLGQNASQWPDLPPIGQPLPHVSVRIADADSTNPRAEEADESGEAGELLLGGDCLSYGYRNRPELTAEHFIERDGRRWYRTGDLARHHDGELWYLGRIDRQVKIDGHRVEPGEVEVLLARHPDVSDVHVAVSNDGQGRPRLVAYVVSESIPTVPPPEDDRPTSGQSGQSGQVLGVREADPPWRGFLAPLLPGPSVPSLWIRVDTIPLNAHGKVDAARLPDVARDRPSLSVTYSAPRTSSERLIAGIWETQLDVVGIGRDDNFFDLGGSSLLAAAVVGDISAALGIEFPLVEAYAHPTVRTLAQHLDSRDLPVTAPVRRRVRRPTGDGVDMPVAIVGLACRFPDASTPAGFWSNLVTGRESITRHGDGPDERGRTRAAGILRDIELFDAGFFGMSGEQARQLDPQHRLFLECCAEALEDAACVPRPDLSVGVYGGSGPSTYLLNNLLPGQGVRSLTSSVDDFSLLMANDKEFMAGRASYALDLRGPSLNVNAACATSLYALHAAIQALRSGTCDVALAGAASISVPQMFGYLYQESMPFSPDGHCRVFDRDCAGTVFGNGVGVIALKPLDAALAAGDDIYAVVRGSGISNDGAQKVGMTAPSVAGQERAIRMALDAAAIAPSTIRYVEAHGTATPVGDAIEIEALRRAYGPLPVASCGIGSVKGNLGHLGWASGMAGLLKAVLMLRHGQVPPTLHFQQPNPELSLGNSPFTVVDRLSPLPTEDGVTRLGVSAFGIGGFNAHVILEQAPERTARDEEQRRWYVLPFSARSDAARGRVLEAWRDDALNSVAVPDTARTLGTGRRHHAWRTAAVVAADEAIADGLSRVGGDHSASPYPGTGSVVGLFAGHGVERRGTGQELYDTEPVFRTVLDSFDTVTKAELSTTVSSLLYAPDNQDLPIDDPVEVHALTFAVQLALFQLMESKGVRFDVLLGHSMGQYVAACAAGVFSAEEGMHVAIERGRAIQDTAADGTMMTVVADAATVMRLIEATDSQVDIAVVNSDRNTVVSGLAEDLDRFGAAAASAGLEVRSLGSLRAGHSRWMRPAADRLLHAFGRISLNPATRTVICNTTGDIAGDDIATPAYWARHLCETVQFGPGLARAGELGAGSFFELSGSSGLLSLAHTVLPDHPGPFVPVVRARHDASRTLAQALASAYEAGLDLDWDAVNGDGGRPAHLPTYPFERRRHWTGPSAVWSGDYGVEDAGRAPIHEVRWLPHPLPDSRPPLAAGQVVAVGPDGPWSATVRAALSAENDFSEGRDIVVLFEEDDLDSGVDPVEALRPCITRVLDVVRGAISDPVGDPPRLWLVTRGSQRVSADDRVAPLNRAVWGLGRVVALEQPQLRTVLVDLPTASAAADLDMLRSCLASGTAERELAIRQGTLLTARLAAAAPQDHPPALLRADRTYLIVGGLTGFGLWTAQVLANSGARHLLLVGRRPPGERAEERIAELRAAGVSVETESVDVCDEDAVDGLFADRRATRPIGGIVHSAGILDDSLVDKASWTTVAPVLTAKVRGAWNLHRSALRHQAPLSFFAMYSSATAVHGNFGQAAYAAANAFLDGLAQLRSAIGLPGVSFNWGVLKNAGHVSDDAELMAALRQRGLGTVDAGVAEAVLRRHLCADTAEVLVLPNDWEVFLDAHDLNDASFYAELSATASPVRAPRPETSLRAQLDGAPLTERTELLALAITAMIERYIDLPTVLGPDDPIADLGLDSLSMIQLRNTLQSALQMPLPPRLLLTHPTIAGITESLLTRLDDLSTEESPEIRPALSLEQRRWLSLTRGAGYGLRVVPAIFHDRLDRAALRVALHTVVDRHELLRQYYPEANSITVLSADEVLPPEDDLFRDLTTMDEEDCAEAVAGELRQLREEIPNPVEHPSWRVRCLNLPDDRFMVAVAGQHLEFDGSGLSVFVGELRQVYQEVRDGGAVPDLGRTVQYATYTRAQADYLADSIDRERPYFAGLFAGVPGRTQLPGADQGGTTEAHPSLRYTPGKPLANMDDIRGVAKELEVTPFSVVLSTYAALMAEVVGAPAVCVSMIRSSRFDERYAGTIGPFTMPFPVPIHVQGWGARELVQQVDDTLATLSTHPQYPATDLLTTARAFTGLPLDTYFSDVGINFTSYRREEQTGTPRVDLVEVLGEVEHPLLRRYDFGSLRRIPGLHLVVAEQGPDLVVNYWYHAHRFAEATVATWADRHRALMASLLAADTRESINVAVD</sequence>
<dbReference type="GO" id="GO:0006633">
    <property type="term" value="P:fatty acid biosynthetic process"/>
    <property type="evidence" value="ECO:0007669"/>
    <property type="project" value="InterPro"/>
</dbReference>
<dbReference type="InterPro" id="IPR006162">
    <property type="entry name" value="Ppantetheine_attach_site"/>
</dbReference>
<organism evidence="10 11">
    <name type="scientific">Streptomyces finlayi</name>
    <dbReference type="NCBI Taxonomy" id="67296"/>
    <lineage>
        <taxon>Bacteria</taxon>
        <taxon>Bacillati</taxon>
        <taxon>Actinomycetota</taxon>
        <taxon>Actinomycetes</taxon>
        <taxon>Kitasatosporales</taxon>
        <taxon>Streptomycetaceae</taxon>
        <taxon>Streptomyces</taxon>
    </lineage>
</organism>
<comment type="cofactor">
    <cofactor evidence="1">
        <name>pantetheine 4'-phosphate</name>
        <dbReference type="ChEBI" id="CHEBI:47942"/>
    </cofactor>
</comment>
<dbReference type="SUPFAM" id="SSF55048">
    <property type="entry name" value="Probable ACP-binding domain of malonyl-CoA ACP transacylase"/>
    <property type="match status" value="1"/>
</dbReference>